<comment type="caution">
    <text evidence="1">The sequence shown here is derived from an EMBL/GenBank/DDBJ whole genome shotgun (WGS) entry which is preliminary data.</text>
</comment>
<organism evidence="1 2">
    <name type="scientific">Persea americana</name>
    <name type="common">Avocado</name>
    <dbReference type="NCBI Taxonomy" id="3435"/>
    <lineage>
        <taxon>Eukaryota</taxon>
        <taxon>Viridiplantae</taxon>
        <taxon>Streptophyta</taxon>
        <taxon>Embryophyta</taxon>
        <taxon>Tracheophyta</taxon>
        <taxon>Spermatophyta</taxon>
        <taxon>Magnoliopsida</taxon>
        <taxon>Magnoliidae</taxon>
        <taxon>Laurales</taxon>
        <taxon>Lauraceae</taxon>
        <taxon>Persea</taxon>
    </lineage>
</organism>
<dbReference type="EMBL" id="CM056819">
    <property type="protein sequence ID" value="KAJ8623994.1"/>
    <property type="molecule type" value="Genomic_DNA"/>
</dbReference>
<name>A0ACC2KS17_PERAE</name>
<evidence type="ECO:0000313" key="1">
    <source>
        <dbReference type="EMBL" id="KAJ8623994.1"/>
    </source>
</evidence>
<gene>
    <name evidence="1" type="ORF">MRB53_032524</name>
</gene>
<proteinExistence type="predicted"/>
<reference evidence="1 2" key="1">
    <citation type="journal article" date="2022" name="Hortic Res">
        <title>A haplotype resolved chromosomal level avocado genome allows analysis of novel avocado genes.</title>
        <authorList>
            <person name="Nath O."/>
            <person name="Fletcher S.J."/>
            <person name="Hayward A."/>
            <person name="Shaw L.M."/>
            <person name="Masouleh A.K."/>
            <person name="Furtado A."/>
            <person name="Henry R.J."/>
            <person name="Mitter N."/>
        </authorList>
    </citation>
    <scope>NUCLEOTIDE SEQUENCE [LARGE SCALE GENOMIC DNA]</scope>
    <source>
        <strain evidence="2">cv. Hass</strain>
    </source>
</reference>
<accession>A0ACC2KS17</accession>
<keyword evidence="2" id="KW-1185">Reference proteome</keyword>
<sequence length="74" mass="8433">MDIYIPEEYVAMRRKEKEAAAAARRRKPECVTDSGRKKKGTPEIRPSSPFRVQKTGVFFAGDYGEETVFNYLSA</sequence>
<dbReference type="Proteomes" id="UP001234297">
    <property type="component" value="Chromosome 11"/>
</dbReference>
<evidence type="ECO:0000313" key="2">
    <source>
        <dbReference type="Proteomes" id="UP001234297"/>
    </source>
</evidence>
<protein>
    <submittedName>
        <fullName evidence="1">Uncharacterized protein</fullName>
    </submittedName>
</protein>